<sequence length="157" mass="17992">MRYGVVRPLKANSHTHTESPVRSAQVASWRAQVCKFYSHMSSQQVQTQPLIVCTATLISHHMPLSFLISYIYVLLRFQETDQHRAAHHCEEKYYVVFNISLQIQIGKLWLAFISLIVIVSYLLDIDFSATILIDRVHLSVVSFQYKSSCSVKASEVC</sequence>
<gene>
    <name evidence="2" type="ORF">GOODEAATRI_000473</name>
</gene>
<keyword evidence="1" id="KW-0472">Membrane</keyword>
<feature type="transmembrane region" description="Helical" evidence="1">
    <location>
        <begin position="49"/>
        <end position="75"/>
    </location>
</feature>
<feature type="transmembrane region" description="Helical" evidence="1">
    <location>
        <begin position="108"/>
        <end position="133"/>
    </location>
</feature>
<comment type="caution">
    <text evidence="2">The sequence shown here is derived from an EMBL/GenBank/DDBJ whole genome shotgun (WGS) entry which is preliminary data.</text>
</comment>
<keyword evidence="1" id="KW-1133">Transmembrane helix</keyword>
<evidence type="ECO:0000313" key="3">
    <source>
        <dbReference type="Proteomes" id="UP001476798"/>
    </source>
</evidence>
<name>A0ABV0MN70_9TELE</name>
<keyword evidence="1" id="KW-0812">Transmembrane</keyword>
<reference evidence="2 3" key="1">
    <citation type="submission" date="2021-06" db="EMBL/GenBank/DDBJ databases">
        <authorList>
            <person name="Palmer J.M."/>
        </authorList>
    </citation>
    <scope>NUCLEOTIDE SEQUENCE [LARGE SCALE GENOMIC DNA]</scope>
    <source>
        <strain evidence="2 3">GA_2019</strain>
        <tissue evidence="2">Muscle</tissue>
    </source>
</reference>
<keyword evidence="3" id="KW-1185">Reference proteome</keyword>
<protein>
    <submittedName>
        <fullName evidence="2">Uncharacterized protein</fullName>
    </submittedName>
</protein>
<evidence type="ECO:0000256" key="1">
    <source>
        <dbReference type="SAM" id="Phobius"/>
    </source>
</evidence>
<organism evidence="2 3">
    <name type="scientific">Goodea atripinnis</name>
    <dbReference type="NCBI Taxonomy" id="208336"/>
    <lineage>
        <taxon>Eukaryota</taxon>
        <taxon>Metazoa</taxon>
        <taxon>Chordata</taxon>
        <taxon>Craniata</taxon>
        <taxon>Vertebrata</taxon>
        <taxon>Euteleostomi</taxon>
        <taxon>Actinopterygii</taxon>
        <taxon>Neopterygii</taxon>
        <taxon>Teleostei</taxon>
        <taxon>Neoteleostei</taxon>
        <taxon>Acanthomorphata</taxon>
        <taxon>Ovalentaria</taxon>
        <taxon>Atherinomorphae</taxon>
        <taxon>Cyprinodontiformes</taxon>
        <taxon>Goodeidae</taxon>
        <taxon>Goodea</taxon>
    </lineage>
</organism>
<evidence type="ECO:0000313" key="2">
    <source>
        <dbReference type="EMBL" id="MEQ2160560.1"/>
    </source>
</evidence>
<dbReference type="EMBL" id="JAHRIO010010010">
    <property type="protein sequence ID" value="MEQ2160560.1"/>
    <property type="molecule type" value="Genomic_DNA"/>
</dbReference>
<accession>A0ABV0MN70</accession>
<dbReference type="Proteomes" id="UP001476798">
    <property type="component" value="Unassembled WGS sequence"/>
</dbReference>
<proteinExistence type="predicted"/>